<gene>
    <name evidence="1" type="ORF">ACERK3_01670</name>
</gene>
<reference evidence="1 2" key="1">
    <citation type="submission" date="2024-08" db="EMBL/GenBank/DDBJ databases">
        <title>Whole-genome sequencing of halo(alkali)philic microorganisms from hypersaline lakes.</title>
        <authorList>
            <person name="Sorokin D.Y."/>
            <person name="Merkel A.Y."/>
            <person name="Messina E."/>
            <person name="Yakimov M."/>
        </authorList>
    </citation>
    <scope>NUCLEOTIDE SEQUENCE [LARGE SCALE GENOMIC DNA]</scope>
    <source>
        <strain evidence="1 2">AB-hyl4</strain>
    </source>
</reference>
<evidence type="ECO:0000313" key="1">
    <source>
        <dbReference type="EMBL" id="MFA9476992.1"/>
    </source>
</evidence>
<dbReference type="Proteomes" id="UP001575105">
    <property type="component" value="Unassembled WGS sequence"/>
</dbReference>
<sequence length="96" mass="10372">MARLLSISMVMAVAEEARASETARFSPPLLRPFRPACVFEGEGTGWADANSILLFPRSITMLNSQTIRMNNASENPKCECKCEGGTCTCTCTCDCG</sequence>
<keyword evidence="2" id="KW-1185">Reference proteome</keyword>
<evidence type="ECO:0000313" key="2">
    <source>
        <dbReference type="Proteomes" id="UP001575105"/>
    </source>
</evidence>
<protein>
    <recommendedName>
        <fullName evidence="3">Metallothionein</fullName>
    </recommendedName>
</protein>
<dbReference type="RefSeq" id="WP_425343916.1">
    <property type="nucleotide sequence ID" value="NZ_JBGUBD010000001.1"/>
</dbReference>
<accession>A0ABV4U0U2</accession>
<proteinExistence type="predicted"/>
<dbReference type="EMBL" id="JBGUBD010000001">
    <property type="protein sequence ID" value="MFA9476992.1"/>
    <property type="molecule type" value="Genomic_DNA"/>
</dbReference>
<comment type="caution">
    <text evidence="1">The sequence shown here is derived from an EMBL/GenBank/DDBJ whole genome shotgun (WGS) entry which is preliminary data.</text>
</comment>
<organism evidence="1 2">
    <name type="scientific">Natronomicrosphaera hydrolytica</name>
    <dbReference type="NCBI Taxonomy" id="3242702"/>
    <lineage>
        <taxon>Bacteria</taxon>
        <taxon>Pseudomonadati</taxon>
        <taxon>Planctomycetota</taxon>
        <taxon>Phycisphaerae</taxon>
        <taxon>Phycisphaerales</taxon>
        <taxon>Phycisphaeraceae</taxon>
        <taxon>Natronomicrosphaera</taxon>
    </lineage>
</organism>
<name>A0ABV4U0U2_9BACT</name>
<evidence type="ECO:0008006" key="3">
    <source>
        <dbReference type="Google" id="ProtNLM"/>
    </source>
</evidence>